<dbReference type="SMART" id="SM00450">
    <property type="entry name" value="RHOD"/>
    <property type="match status" value="1"/>
</dbReference>
<dbReference type="Pfam" id="PF00581">
    <property type="entry name" value="Rhodanese"/>
    <property type="match status" value="1"/>
</dbReference>
<keyword evidence="3" id="KW-1185">Reference proteome</keyword>
<gene>
    <name evidence="2" type="ORF">HHL09_06690</name>
</gene>
<evidence type="ECO:0000259" key="1">
    <source>
        <dbReference type="PROSITE" id="PS50206"/>
    </source>
</evidence>
<dbReference type="InterPro" id="IPR007372">
    <property type="entry name" value="Lipid/polyisoprenoid-bd_YceI"/>
</dbReference>
<dbReference type="Gene3D" id="2.40.128.110">
    <property type="entry name" value="Lipid/polyisoprenoid-binding, YceI-like"/>
    <property type="match status" value="1"/>
</dbReference>
<evidence type="ECO:0000313" key="2">
    <source>
        <dbReference type="EMBL" id="QJE95480.1"/>
    </source>
</evidence>
<reference evidence="2 3" key="1">
    <citation type="submission" date="2020-04" db="EMBL/GenBank/DDBJ databases">
        <title>Luteolibacter sp. G-1-1-1 isolated from soil.</title>
        <authorList>
            <person name="Dahal R.H."/>
        </authorList>
    </citation>
    <scope>NUCLEOTIDE SEQUENCE [LARGE SCALE GENOMIC DNA]</scope>
    <source>
        <strain evidence="2 3">G-1-1-1</strain>
    </source>
</reference>
<dbReference type="Proteomes" id="UP000501812">
    <property type="component" value="Chromosome"/>
</dbReference>
<name>A0A858RGR9_9BACT</name>
<dbReference type="CDD" id="cd00158">
    <property type="entry name" value="RHOD"/>
    <property type="match status" value="1"/>
</dbReference>
<dbReference type="PROSITE" id="PS50206">
    <property type="entry name" value="RHODANESE_3"/>
    <property type="match status" value="1"/>
</dbReference>
<dbReference type="SUPFAM" id="SSF52821">
    <property type="entry name" value="Rhodanese/Cell cycle control phosphatase"/>
    <property type="match status" value="1"/>
</dbReference>
<dbReference type="PANTHER" id="PTHR34406:SF1">
    <property type="entry name" value="PROTEIN YCEI"/>
    <property type="match status" value="1"/>
</dbReference>
<dbReference type="SMART" id="SM00867">
    <property type="entry name" value="YceI"/>
    <property type="match status" value="1"/>
</dbReference>
<sequence>MLAPPPSNAENAGMGVKTIDPAKLAELLSSSRPPLLLDVRPDTVYAREHLRGAKNNCVFEVAFLDRLKEIAPDLSQPVCIYGECSDSQESLMAAEKLAHAGYAEVFELRCGIEDWIGAGQPVERSAEEATQAAPRLDGKVPIDLKESRIRWIGRNLLNMHEGYLALKSGHLEFTEGSLKGGEFVIDMHSIRSTDLEGNELHDVLIRHLMDHDFFEVETYPEARFVIGSSVPVENGEAGAPNLKIEGSLTLKDVTAPLVFTAISGITADGKAAAQASFAIDRTKWNVKYGSGRLFRNLGGHLVNDLIELQLRIVTA</sequence>
<evidence type="ECO:0000313" key="3">
    <source>
        <dbReference type="Proteomes" id="UP000501812"/>
    </source>
</evidence>
<protein>
    <recommendedName>
        <fullName evidence="1">Rhodanese domain-containing protein</fullName>
    </recommendedName>
</protein>
<dbReference type="InterPro" id="IPR036873">
    <property type="entry name" value="Rhodanese-like_dom_sf"/>
</dbReference>
<accession>A0A858RGR9</accession>
<dbReference type="SUPFAM" id="SSF101874">
    <property type="entry name" value="YceI-like"/>
    <property type="match status" value="1"/>
</dbReference>
<dbReference type="AlphaFoldDB" id="A0A858RGR9"/>
<dbReference type="PANTHER" id="PTHR34406">
    <property type="entry name" value="PROTEIN YCEI"/>
    <property type="match status" value="1"/>
</dbReference>
<feature type="domain" description="Rhodanese" evidence="1">
    <location>
        <begin position="30"/>
        <end position="124"/>
    </location>
</feature>
<proteinExistence type="predicted"/>
<dbReference type="InterPro" id="IPR036761">
    <property type="entry name" value="TTHA0802/YceI-like_sf"/>
</dbReference>
<dbReference type="KEGG" id="luo:HHL09_06690"/>
<dbReference type="Gene3D" id="3.40.250.10">
    <property type="entry name" value="Rhodanese-like domain"/>
    <property type="match status" value="1"/>
</dbReference>
<dbReference type="EMBL" id="CP051774">
    <property type="protein sequence ID" value="QJE95480.1"/>
    <property type="molecule type" value="Genomic_DNA"/>
</dbReference>
<organism evidence="2 3">
    <name type="scientific">Luteolibacter luteus</name>
    <dbReference type="NCBI Taxonomy" id="2728835"/>
    <lineage>
        <taxon>Bacteria</taxon>
        <taxon>Pseudomonadati</taxon>
        <taxon>Verrucomicrobiota</taxon>
        <taxon>Verrucomicrobiia</taxon>
        <taxon>Verrucomicrobiales</taxon>
        <taxon>Verrucomicrobiaceae</taxon>
        <taxon>Luteolibacter</taxon>
    </lineage>
</organism>
<dbReference type="Pfam" id="PF04264">
    <property type="entry name" value="YceI"/>
    <property type="match status" value="1"/>
</dbReference>
<dbReference type="RefSeq" id="WP_169453794.1">
    <property type="nucleotide sequence ID" value="NZ_CP051774.1"/>
</dbReference>
<dbReference type="InterPro" id="IPR001763">
    <property type="entry name" value="Rhodanese-like_dom"/>
</dbReference>